<gene>
    <name evidence="1" type="ORF">LMANV2_60124</name>
</gene>
<dbReference type="Proteomes" id="UP000234460">
    <property type="component" value="Chromosome LMANV2"/>
</dbReference>
<dbReference type="AlphaFoldDB" id="A0AAQ1P2E9"/>
<organism evidence="1 2">
    <name type="scientific">Leptospira interrogans serovar Manilae</name>
    <dbReference type="NCBI Taxonomy" id="214675"/>
    <lineage>
        <taxon>Bacteria</taxon>
        <taxon>Pseudomonadati</taxon>
        <taxon>Spirochaetota</taxon>
        <taxon>Spirochaetia</taxon>
        <taxon>Leptospirales</taxon>
        <taxon>Leptospiraceae</taxon>
        <taxon>Leptospira</taxon>
    </lineage>
</organism>
<reference evidence="1 2" key="1">
    <citation type="submission" date="2017-11" db="EMBL/GenBank/DDBJ databases">
        <authorList>
            <person name="Lechat P."/>
        </authorList>
    </citation>
    <scope>NUCLEOTIDE SEQUENCE [LARGE SCALE GENOMIC DNA]</scope>
    <source>
        <strain evidence="1">L495</strain>
    </source>
</reference>
<dbReference type="EMBL" id="OEJX01000056">
    <property type="protein sequence ID" value="SOR63103.1"/>
    <property type="molecule type" value="Genomic_DNA"/>
</dbReference>
<proteinExistence type="predicted"/>
<evidence type="ECO:0000313" key="1">
    <source>
        <dbReference type="EMBL" id="SOR63103.1"/>
    </source>
</evidence>
<accession>A0AAQ1P2E9</accession>
<comment type="caution">
    <text evidence="1">The sequence shown here is derived from an EMBL/GenBank/DDBJ whole genome shotgun (WGS) entry which is preliminary data.</text>
</comment>
<sequence length="45" mass="5395">MISNAGFTFIYYSDISKQYYLELVLKIRMWYLPQKSPKSRLGVVF</sequence>
<protein>
    <submittedName>
        <fullName evidence="1">Uncharacterized protein</fullName>
    </submittedName>
</protein>
<name>A0AAQ1P2E9_LEPIR</name>
<evidence type="ECO:0000313" key="2">
    <source>
        <dbReference type="Proteomes" id="UP000234460"/>
    </source>
</evidence>